<keyword evidence="1" id="KW-1133">Transmembrane helix</keyword>
<organism evidence="2 3">
    <name type="scientific">Candidatus Flavonifractor merdigallinarum</name>
    <dbReference type="NCBI Taxonomy" id="2838589"/>
    <lineage>
        <taxon>Bacteria</taxon>
        <taxon>Bacillati</taxon>
        <taxon>Bacillota</taxon>
        <taxon>Clostridia</taxon>
        <taxon>Eubacteriales</taxon>
        <taxon>Oscillospiraceae</taxon>
        <taxon>Flavonifractor</taxon>
    </lineage>
</organism>
<sequence>MEFRPHNLEHIQARFEAQTGVSLPRRRPVRRIWRTAALVAVVAALLTVTAFGAGLFPAQAADDLHFSAVYEGDGLIQLQVENGSGQDLRLQPQVKLLHWTTGQEVPSLSGSPTFSSTEVPAHSTQSLTVDLSQTYNFDTLEEPGSGDWYYLLFTDQSFLFGHDWMCSVDFFDTETEEESPLPSPAAPAPDADSLQGILEPLRFYFEAFPEDLDAIRALDDQYVAAYTSLLAQYEGRLVPSVSPVLPGNRLSSAVPWLTARPGSPVNTLLPGCNWSSMGENRKYLATQGEYALVFSLELPLRAYEDAYQPLPLLYLFTYEKAALEQPDALVFLSGRLLSPEELAPYQVYEDERYVCYEVSPLLFPDLETYVRQYQAHSPGVDWDSIQMDTIRQTYEEARENLGSSLQYVSSPAV</sequence>
<name>A0A9D1Y8P8_9FIRM</name>
<comment type="caution">
    <text evidence="2">The sequence shown here is derived from an EMBL/GenBank/DDBJ whole genome shotgun (WGS) entry which is preliminary data.</text>
</comment>
<feature type="transmembrane region" description="Helical" evidence="1">
    <location>
        <begin position="35"/>
        <end position="56"/>
    </location>
</feature>
<proteinExistence type="predicted"/>
<keyword evidence="1" id="KW-0812">Transmembrane</keyword>
<gene>
    <name evidence="2" type="ORF">H9841_06975</name>
</gene>
<evidence type="ECO:0000313" key="2">
    <source>
        <dbReference type="EMBL" id="HIY21624.1"/>
    </source>
</evidence>
<evidence type="ECO:0000256" key="1">
    <source>
        <dbReference type="SAM" id="Phobius"/>
    </source>
</evidence>
<protein>
    <submittedName>
        <fullName evidence="2">Uncharacterized protein</fullName>
    </submittedName>
</protein>
<dbReference type="Proteomes" id="UP000823868">
    <property type="component" value="Unassembled WGS sequence"/>
</dbReference>
<dbReference type="AlphaFoldDB" id="A0A9D1Y8P8"/>
<reference evidence="2" key="2">
    <citation type="submission" date="2021-04" db="EMBL/GenBank/DDBJ databases">
        <authorList>
            <person name="Gilroy R."/>
        </authorList>
    </citation>
    <scope>NUCLEOTIDE SEQUENCE</scope>
    <source>
        <strain evidence="2">ChiBcec16_6824</strain>
    </source>
</reference>
<dbReference type="EMBL" id="DXDX01000129">
    <property type="protein sequence ID" value="HIY21624.1"/>
    <property type="molecule type" value="Genomic_DNA"/>
</dbReference>
<accession>A0A9D1Y8P8</accession>
<evidence type="ECO:0000313" key="3">
    <source>
        <dbReference type="Proteomes" id="UP000823868"/>
    </source>
</evidence>
<reference evidence="2" key="1">
    <citation type="journal article" date="2021" name="PeerJ">
        <title>Extensive microbial diversity within the chicken gut microbiome revealed by metagenomics and culture.</title>
        <authorList>
            <person name="Gilroy R."/>
            <person name="Ravi A."/>
            <person name="Getino M."/>
            <person name="Pursley I."/>
            <person name="Horton D.L."/>
            <person name="Alikhan N.F."/>
            <person name="Baker D."/>
            <person name="Gharbi K."/>
            <person name="Hall N."/>
            <person name="Watson M."/>
            <person name="Adriaenssens E.M."/>
            <person name="Foster-Nyarko E."/>
            <person name="Jarju S."/>
            <person name="Secka A."/>
            <person name="Antonio M."/>
            <person name="Oren A."/>
            <person name="Chaudhuri R.R."/>
            <person name="La Ragione R."/>
            <person name="Hildebrand F."/>
            <person name="Pallen M.J."/>
        </authorList>
    </citation>
    <scope>NUCLEOTIDE SEQUENCE</scope>
    <source>
        <strain evidence="2">ChiBcec16_6824</strain>
    </source>
</reference>
<keyword evidence="1" id="KW-0472">Membrane</keyword>